<evidence type="ECO:0000256" key="2">
    <source>
        <dbReference type="PROSITE-ProRule" id="PRU00235"/>
    </source>
</evidence>
<dbReference type="PANTHER" id="PTHR22870">
    <property type="entry name" value="REGULATOR OF CHROMOSOME CONDENSATION"/>
    <property type="match status" value="1"/>
</dbReference>
<dbReference type="InterPro" id="IPR000408">
    <property type="entry name" value="Reg_chr_condens"/>
</dbReference>
<dbReference type="OrthoDB" id="5370059at2759"/>
<name>A0A9P6TG23_9BASI</name>
<evidence type="ECO:0008006" key="5">
    <source>
        <dbReference type="Google" id="ProtNLM"/>
    </source>
</evidence>
<dbReference type="PRINTS" id="PR00633">
    <property type="entry name" value="RCCNDNSATION"/>
</dbReference>
<dbReference type="Gene3D" id="2.130.10.30">
    <property type="entry name" value="Regulator of chromosome condensation 1/beta-lactamase-inhibitor protein II"/>
    <property type="match status" value="1"/>
</dbReference>
<protein>
    <recommendedName>
        <fullName evidence="5">Regulator of chromosome condensation 1/beta-lactamase-inhibitor protein II</fullName>
    </recommendedName>
</protein>
<dbReference type="EMBL" id="MU167229">
    <property type="protein sequence ID" value="KAG0149318.1"/>
    <property type="molecule type" value="Genomic_DNA"/>
</dbReference>
<dbReference type="PROSITE" id="PS50012">
    <property type="entry name" value="RCC1_3"/>
    <property type="match status" value="2"/>
</dbReference>
<organism evidence="3 4">
    <name type="scientific">Cronartium quercuum f. sp. fusiforme G11</name>
    <dbReference type="NCBI Taxonomy" id="708437"/>
    <lineage>
        <taxon>Eukaryota</taxon>
        <taxon>Fungi</taxon>
        <taxon>Dikarya</taxon>
        <taxon>Basidiomycota</taxon>
        <taxon>Pucciniomycotina</taxon>
        <taxon>Pucciniomycetes</taxon>
        <taxon>Pucciniales</taxon>
        <taxon>Coleosporiaceae</taxon>
        <taxon>Cronartium</taxon>
    </lineage>
</organism>
<proteinExistence type="predicted"/>
<evidence type="ECO:0000313" key="4">
    <source>
        <dbReference type="Proteomes" id="UP000886653"/>
    </source>
</evidence>
<dbReference type="AlphaFoldDB" id="A0A9P6TG23"/>
<dbReference type="Pfam" id="PF00415">
    <property type="entry name" value="RCC1"/>
    <property type="match status" value="2"/>
</dbReference>
<evidence type="ECO:0000256" key="1">
    <source>
        <dbReference type="ARBA" id="ARBA00022737"/>
    </source>
</evidence>
<comment type="caution">
    <text evidence="3">The sequence shown here is derived from an EMBL/GenBank/DDBJ whole genome shotgun (WGS) entry which is preliminary data.</text>
</comment>
<accession>A0A9P6TG23</accession>
<reference evidence="3" key="1">
    <citation type="submission" date="2013-11" db="EMBL/GenBank/DDBJ databases">
        <title>Genome sequence of the fusiform rust pathogen reveals effectors for host alternation and coevolution with pine.</title>
        <authorList>
            <consortium name="DOE Joint Genome Institute"/>
            <person name="Smith K."/>
            <person name="Pendleton A."/>
            <person name="Kubisiak T."/>
            <person name="Anderson C."/>
            <person name="Salamov A."/>
            <person name="Aerts A."/>
            <person name="Riley R."/>
            <person name="Clum A."/>
            <person name="Lindquist E."/>
            <person name="Ence D."/>
            <person name="Campbell M."/>
            <person name="Kronenberg Z."/>
            <person name="Feau N."/>
            <person name="Dhillon B."/>
            <person name="Hamelin R."/>
            <person name="Burleigh J."/>
            <person name="Smith J."/>
            <person name="Yandell M."/>
            <person name="Nelson C."/>
            <person name="Grigoriev I."/>
            <person name="Davis J."/>
        </authorList>
    </citation>
    <scope>NUCLEOTIDE SEQUENCE</scope>
    <source>
        <strain evidence="3">G11</strain>
    </source>
</reference>
<dbReference type="PANTHER" id="PTHR22870:SF445">
    <property type="match status" value="1"/>
</dbReference>
<dbReference type="InterPro" id="IPR009091">
    <property type="entry name" value="RCC1/BLIP-II"/>
</dbReference>
<dbReference type="InterPro" id="IPR051210">
    <property type="entry name" value="Ub_ligase/GEF_domain"/>
</dbReference>
<sequence length="241" mass="25938">MDQTTQPNKTSFVLQLWPSFESIVQGSSSPEKQPYTTFTISNLDPTLTEISIASGAAHFLILIHNNVSTDEHSYKSLVYGFGDNRFGQLGLGTYSTRVDSPELIQGLEGVKSIDCGSFHSLALGADGTLYAFGHNRHGQCGVGETARNLSSPTLVDIGGAGETGDIIDVLQARCGSEHTVALTSEGVWVVGSSDLGQLGTPGVKSEKEFKLNKMIGQLMGVNTKQQEWTIVCGRWNTFVYD</sequence>
<dbReference type="SUPFAM" id="SSF50985">
    <property type="entry name" value="RCC1/BLIP-II"/>
    <property type="match status" value="1"/>
</dbReference>
<keyword evidence="4" id="KW-1185">Reference proteome</keyword>
<gene>
    <name evidence="3" type="ORF">CROQUDRAFT_40162</name>
</gene>
<feature type="repeat" description="RCC1" evidence="2">
    <location>
        <begin position="127"/>
        <end position="185"/>
    </location>
</feature>
<dbReference type="Proteomes" id="UP000886653">
    <property type="component" value="Unassembled WGS sequence"/>
</dbReference>
<evidence type="ECO:0000313" key="3">
    <source>
        <dbReference type="EMBL" id="KAG0149318.1"/>
    </source>
</evidence>
<keyword evidence="1" id="KW-0677">Repeat</keyword>
<feature type="repeat" description="RCC1" evidence="2">
    <location>
        <begin position="76"/>
        <end position="126"/>
    </location>
</feature>